<dbReference type="EMBL" id="LAZR01039784">
    <property type="protein sequence ID" value="KKL16143.1"/>
    <property type="molecule type" value="Genomic_DNA"/>
</dbReference>
<name>A0A0F9DWE7_9ZZZZ</name>
<evidence type="ECO:0000313" key="1">
    <source>
        <dbReference type="EMBL" id="KKL16143.1"/>
    </source>
</evidence>
<dbReference type="AlphaFoldDB" id="A0A0F9DWE7"/>
<comment type="caution">
    <text evidence="1">The sequence shown here is derived from an EMBL/GenBank/DDBJ whole genome shotgun (WGS) entry which is preliminary data.</text>
</comment>
<proteinExistence type="predicted"/>
<reference evidence="1" key="1">
    <citation type="journal article" date="2015" name="Nature">
        <title>Complex archaea that bridge the gap between prokaryotes and eukaryotes.</title>
        <authorList>
            <person name="Spang A."/>
            <person name="Saw J.H."/>
            <person name="Jorgensen S.L."/>
            <person name="Zaremba-Niedzwiedzka K."/>
            <person name="Martijn J."/>
            <person name="Lind A.E."/>
            <person name="van Eijk R."/>
            <person name="Schleper C."/>
            <person name="Guy L."/>
            <person name="Ettema T.J."/>
        </authorList>
    </citation>
    <scope>NUCLEOTIDE SEQUENCE</scope>
</reference>
<gene>
    <name evidence="1" type="ORF">LCGC14_2498540</name>
</gene>
<accession>A0A0F9DWE7</accession>
<sequence length="162" mass="18559">MVNSNQYKEVETPIDRMYSCYQHYRGNSAGRVIHYITIICGLTIGEKVQVGNGKITYPTSNHLFAAYTWEKGYPDLVFNCDTKWNLKKDRLLQGEAHTTCYVIVDKTNDKVINPIEKGGKRGIQINQEAKAHDIAEHLAYTYPETLFEVLPVVDLVWSRKGF</sequence>
<organism evidence="1">
    <name type="scientific">marine sediment metagenome</name>
    <dbReference type="NCBI Taxonomy" id="412755"/>
    <lineage>
        <taxon>unclassified sequences</taxon>
        <taxon>metagenomes</taxon>
        <taxon>ecological metagenomes</taxon>
    </lineage>
</organism>
<protein>
    <submittedName>
        <fullName evidence="1">Uncharacterized protein</fullName>
    </submittedName>
</protein>